<dbReference type="GO" id="GO:0004803">
    <property type="term" value="F:transposase activity"/>
    <property type="evidence" value="ECO:0007669"/>
    <property type="project" value="InterPro"/>
</dbReference>
<dbReference type="GO" id="GO:0006313">
    <property type="term" value="P:DNA transposition"/>
    <property type="evidence" value="ECO:0007669"/>
    <property type="project" value="InterPro"/>
</dbReference>
<gene>
    <name evidence="2" type="ORF">MAGR_64800</name>
</gene>
<reference evidence="2 3" key="1">
    <citation type="journal article" date="2019" name="Emerg. Microbes Infect.">
        <title>Comprehensive subspecies identification of 175 nontuberculous mycobacteria species based on 7547 genomic profiles.</title>
        <authorList>
            <person name="Matsumoto Y."/>
            <person name="Kinjo T."/>
            <person name="Motooka D."/>
            <person name="Nabeya D."/>
            <person name="Jung N."/>
            <person name="Uechi K."/>
            <person name="Horii T."/>
            <person name="Iida T."/>
            <person name="Fujita J."/>
            <person name="Nakamura S."/>
        </authorList>
    </citation>
    <scope>NUCLEOTIDE SEQUENCE [LARGE SCALE GENOMIC DNA]</scope>
    <source>
        <strain evidence="2 3">JCM 6377</strain>
    </source>
</reference>
<dbReference type="Proteomes" id="UP000465302">
    <property type="component" value="Unassembled WGS sequence"/>
</dbReference>
<dbReference type="AlphaFoldDB" id="A0A7I9WC72"/>
<accession>A0A7I9WC72</accession>
<evidence type="ECO:0000313" key="3">
    <source>
        <dbReference type="Proteomes" id="UP000465302"/>
    </source>
</evidence>
<sequence>MEVVVGQQLWAGVDAGKSEHHCVVIDGDGQRLLSQRVANDETVLLELIQAVITLADGGDVTWAIDLNHGGAALLITLLITHEQRLLYIPGRTVITPPAVTAATARPTPRTPRSSPIRPACAAICNRCVRATRSRWICGS</sequence>
<organism evidence="2 3">
    <name type="scientific">Mycolicibacterium agri</name>
    <name type="common">Mycobacterium agri</name>
    <dbReference type="NCBI Taxonomy" id="36811"/>
    <lineage>
        <taxon>Bacteria</taxon>
        <taxon>Bacillati</taxon>
        <taxon>Actinomycetota</taxon>
        <taxon>Actinomycetes</taxon>
        <taxon>Mycobacteriales</taxon>
        <taxon>Mycobacteriaceae</taxon>
        <taxon>Mycolicibacterium</taxon>
    </lineage>
</organism>
<dbReference type="GO" id="GO:0003677">
    <property type="term" value="F:DNA binding"/>
    <property type="evidence" value="ECO:0007669"/>
    <property type="project" value="InterPro"/>
</dbReference>
<name>A0A7I9WC72_MYCAG</name>
<feature type="domain" description="Transposase IS110-like N-terminal" evidence="1">
    <location>
        <begin position="11"/>
        <end position="93"/>
    </location>
</feature>
<dbReference type="EMBL" id="BLKS01000003">
    <property type="protein sequence ID" value="GFG55039.1"/>
    <property type="molecule type" value="Genomic_DNA"/>
</dbReference>
<dbReference type="InterPro" id="IPR002525">
    <property type="entry name" value="Transp_IS110-like_N"/>
</dbReference>
<proteinExistence type="predicted"/>
<comment type="caution">
    <text evidence="2">The sequence shown here is derived from an EMBL/GenBank/DDBJ whole genome shotgun (WGS) entry which is preliminary data.</text>
</comment>
<dbReference type="Pfam" id="PF01548">
    <property type="entry name" value="DEDD_Tnp_IS110"/>
    <property type="match status" value="1"/>
</dbReference>
<protein>
    <recommendedName>
        <fullName evidence="1">Transposase IS110-like N-terminal domain-containing protein</fullName>
    </recommendedName>
</protein>
<evidence type="ECO:0000259" key="1">
    <source>
        <dbReference type="Pfam" id="PF01548"/>
    </source>
</evidence>
<evidence type="ECO:0000313" key="2">
    <source>
        <dbReference type="EMBL" id="GFG55039.1"/>
    </source>
</evidence>